<reference evidence="4" key="1">
    <citation type="journal article" date="2005" name="Nature">
        <title>The map-based sequence of the rice genome.</title>
        <authorList>
            <consortium name="International rice genome sequencing project (IRGSP)"/>
            <person name="Matsumoto T."/>
            <person name="Wu J."/>
            <person name="Kanamori H."/>
            <person name="Katayose Y."/>
            <person name="Fujisawa M."/>
            <person name="Namiki N."/>
            <person name="Mizuno H."/>
            <person name="Yamamoto K."/>
            <person name="Antonio B.A."/>
            <person name="Baba T."/>
            <person name="Sakata K."/>
            <person name="Nagamura Y."/>
            <person name="Aoki H."/>
            <person name="Arikawa K."/>
            <person name="Arita K."/>
            <person name="Bito T."/>
            <person name="Chiden Y."/>
            <person name="Fujitsuka N."/>
            <person name="Fukunaka R."/>
            <person name="Hamada M."/>
            <person name="Harada C."/>
            <person name="Hayashi A."/>
            <person name="Hijishita S."/>
            <person name="Honda M."/>
            <person name="Hosokawa S."/>
            <person name="Ichikawa Y."/>
            <person name="Idonuma A."/>
            <person name="Iijima M."/>
            <person name="Ikeda M."/>
            <person name="Ikeno M."/>
            <person name="Ito K."/>
            <person name="Ito S."/>
            <person name="Ito T."/>
            <person name="Ito Y."/>
            <person name="Ito Y."/>
            <person name="Iwabuchi A."/>
            <person name="Kamiya K."/>
            <person name="Karasawa W."/>
            <person name="Kurita K."/>
            <person name="Katagiri S."/>
            <person name="Kikuta A."/>
            <person name="Kobayashi H."/>
            <person name="Kobayashi N."/>
            <person name="Machita K."/>
            <person name="Maehara T."/>
            <person name="Masukawa M."/>
            <person name="Mizubayashi T."/>
            <person name="Mukai Y."/>
            <person name="Nagasaki H."/>
            <person name="Nagata Y."/>
            <person name="Naito S."/>
            <person name="Nakashima M."/>
            <person name="Nakama Y."/>
            <person name="Nakamichi Y."/>
            <person name="Nakamura M."/>
            <person name="Meguro A."/>
            <person name="Negishi M."/>
            <person name="Ohta I."/>
            <person name="Ohta T."/>
            <person name="Okamoto M."/>
            <person name="Ono N."/>
            <person name="Saji S."/>
            <person name="Sakaguchi M."/>
            <person name="Sakai K."/>
            <person name="Shibata M."/>
            <person name="Shimokawa T."/>
            <person name="Song J."/>
            <person name="Takazaki Y."/>
            <person name="Terasawa K."/>
            <person name="Tsugane M."/>
            <person name="Tsuji K."/>
            <person name="Ueda S."/>
            <person name="Waki K."/>
            <person name="Yamagata H."/>
            <person name="Yamamoto M."/>
            <person name="Yamamoto S."/>
            <person name="Yamane H."/>
            <person name="Yoshiki S."/>
            <person name="Yoshihara R."/>
            <person name="Yukawa K."/>
            <person name="Zhong H."/>
            <person name="Yano M."/>
            <person name="Yuan Q."/>
            <person name="Ouyang S."/>
            <person name="Liu J."/>
            <person name="Jones K.M."/>
            <person name="Gansberger K."/>
            <person name="Moffat K."/>
            <person name="Hill J."/>
            <person name="Bera J."/>
            <person name="Fadrosh D."/>
            <person name="Jin S."/>
            <person name="Johri S."/>
            <person name="Kim M."/>
            <person name="Overton L."/>
            <person name="Reardon M."/>
            <person name="Tsitrin T."/>
            <person name="Vuong H."/>
            <person name="Weaver B."/>
            <person name="Ciecko A."/>
            <person name="Tallon L."/>
            <person name="Jackson J."/>
            <person name="Pai G."/>
            <person name="Aken S.V."/>
            <person name="Utterback T."/>
            <person name="Reidmuller S."/>
            <person name="Feldblyum T."/>
            <person name="Hsiao J."/>
            <person name="Zismann V."/>
            <person name="Iobst S."/>
            <person name="de Vazeille A.R."/>
            <person name="Buell C.R."/>
            <person name="Ying K."/>
            <person name="Li Y."/>
            <person name="Lu T."/>
            <person name="Huang Y."/>
            <person name="Zhao Q."/>
            <person name="Feng Q."/>
            <person name="Zhang L."/>
            <person name="Zhu J."/>
            <person name="Weng Q."/>
            <person name="Mu J."/>
            <person name="Lu Y."/>
            <person name="Fan D."/>
            <person name="Liu Y."/>
            <person name="Guan J."/>
            <person name="Zhang Y."/>
            <person name="Yu S."/>
            <person name="Liu X."/>
            <person name="Zhang Y."/>
            <person name="Hong G."/>
            <person name="Han B."/>
            <person name="Choisne N."/>
            <person name="Demange N."/>
            <person name="Orjeda G."/>
            <person name="Samain S."/>
            <person name="Cattolico L."/>
            <person name="Pelletier E."/>
            <person name="Couloux A."/>
            <person name="Segurens B."/>
            <person name="Wincker P."/>
            <person name="D'Hont A."/>
            <person name="Scarpelli C."/>
            <person name="Weissenbach J."/>
            <person name="Salanoubat M."/>
            <person name="Quetier F."/>
            <person name="Yu Y."/>
            <person name="Kim H.R."/>
            <person name="Rambo T."/>
            <person name="Currie J."/>
            <person name="Collura K."/>
            <person name="Luo M."/>
            <person name="Yang T."/>
            <person name="Ammiraju J.S.S."/>
            <person name="Engler F."/>
            <person name="Soderlund C."/>
            <person name="Wing R.A."/>
            <person name="Palmer L.E."/>
            <person name="de la Bastide M."/>
            <person name="Spiegel L."/>
            <person name="Nascimento L."/>
            <person name="Zutavern T."/>
            <person name="O'Shaughnessy A."/>
            <person name="Dike S."/>
            <person name="Dedhia N."/>
            <person name="Preston R."/>
            <person name="Balija V."/>
            <person name="McCombie W.R."/>
            <person name="Chow T."/>
            <person name="Chen H."/>
            <person name="Chung M."/>
            <person name="Chen C."/>
            <person name="Shaw J."/>
            <person name="Wu H."/>
            <person name="Hsiao K."/>
            <person name="Chao Y."/>
            <person name="Chu M."/>
            <person name="Cheng C."/>
            <person name="Hour A."/>
            <person name="Lee P."/>
            <person name="Lin S."/>
            <person name="Lin Y."/>
            <person name="Liou J."/>
            <person name="Liu S."/>
            <person name="Hsing Y."/>
            <person name="Raghuvanshi S."/>
            <person name="Mohanty A."/>
            <person name="Bharti A.K."/>
            <person name="Gaur A."/>
            <person name="Gupta V."/>
            <person name="Kumar D."/>
            <person name="Ravi V."/>
            <person name="Vij S."/>
            <person name="Kapur A."/>
            <person name="Khurana P."/>
            <person name="Khurana P."/>
            <person name="Khurana J.P."/>
            <person name="Tyagi A.K."/>
            <person name="Gaikwad K."/>
            <person name="Singh A."/>
            <person name="Dalal V."/>
            <person name="Srivastava S."/>
            <person name="Dixit A."/>
            <person name="Pal A.K."/>
            <person name="Ghazi I.A."/>
            <person name="Yadav M."/>
            <person name="Pandit A."/>
            <person name="Bhargava A."/>
            <person name="Sureshbabu K."/>
            <person name="Batra K."/>
            <person name="Sharma T.R."/>
            <person name="Mohapatra T."/>
            <person name="Singh N.K."/>
            <person name="Messing J."/>
            <person name="Nelson A.B."/>
            <person name="Fuks G."/>
            <person name="Kavchok S."/>
            <person name="Keizer G."/>
            <person name="Linton E."/>
            <person name="Llaca V."/>
            <person name="Song R."/>
            <person name="Tanyolac B."/>
            <person name="Young S."/>
            <person name="Ho-Il K."/>
            <person name="Hahn J.H."/>
            <person name="Sangsakoo G."/>
            <person name="Vanavichit A."/>
            <person name="de Mattos Luiz.A.T."/>
            <person name="Zimmer P.D."/>
            <person name="Malone G."/>
            <person name="Dellagostin O."/>
            <person name="de Oliveira A.C."/>
            <person name="Bevan M."/>
            <person name="Bancroft I."/>
            <person name="Minx P."/>
            <person name="Cordum H."/>
            <person name="Wilson R."/>
            <person name="Cheng Z."/>
            <person name="Jin W."/>
            <person name="Jiang J."/>
            <person name="Leong S.A."/>
            <person name="Iwama H."/>
            <person name="Gojobori T."/>
            <person name="Itoh T."/>
            <person name="Niimura Y."/>
            <person name="Fujii Y."/>
            <person name="Habara T."/>
            <person name="Sakai H."/>
            <person name="Sato Y."/>
            <person name="Wilson G."/>
            <person name="Kumar K."/>
            <person name="McCouch S."/>
            <person name="Juretic N."/>
            <person name="Hoen D."/>
            <person name="Wright S."/>
            <person name="Bruskiewich R."/>
            <person name="Bureau T."/>
            <person name="Miyao A."/>
            <person name="Hirochika H."/>
            <person name="Nishikawa T."/>
            <person name="Kadowaki K."/>
            <person name="Sugiura M."/>
            <person name="Burr B."/>
            <person name="Sasaki T."/>
        </authorList>
    </citation>
    <scope>NUCLEOTIDE SEQUENCE [LARGE SCALE GENOMIC DNA]</scope>
    <source>
        <strain evidence="4">cv. Nipponbare</strain>
    </source>
</reference>
<dbReference type="AlphaFoldDB" id="Q67VG9"/>
<gene>
    <name evidence="3" type="primary">OSJNBa0001B11.26</name>
</gene>
<dbReference type="SUPFAM" id="SSF53474">
    <property type="entry name" value="alpha/beta-Hydrolases"/>
    <property type="match status" value="1"/>
</dbReference>
<feature type="region of interest" description="Disordered" evidence="2">
    <location>
        <begin position="154"/>
        <end position="214"/>
    </location>
</feature>
<feature type="region of interest" description="Disordered" evidence="2">
    <location>
        <begin position="312"/>
        <end position="334"/>
    </location>
</feature>
<feature type="compositionally biased region" description="Basic residues" evidence="2">
    <location>
        <begin position="181"/>
        <end position="191"/>
    </location>
</feature>
<reference evidence="4" key="2">
    <citation type="journal article" date="2008" name="Nucleic Acids Res.">
        <title>The rice annotation project database (RAP-DB): 2008 update.</title>
        <authorList>
            <consortium name="The rice annotation project (RAP)"/>
        </authorList>
    </citation>
    <scope>GENOME REANNOTATION</scope>
    <source>
        <strain evidence="4">cv. Nipponbare</strain>
    </source>
</reference>
<proteinExistence type="inferred from homology"/>
<evidence type="ECO:0000256" key="1">
    <source>
        <dbReference type="ARBA" id="ARBA00009431"/>
    </source>
</evidence>
<name>Q67VG9_ORYSJ</name>
<evidence type="ECO:0000313" key="3">
    <source>
        <dbReference type="EMBL" id="BAD37850.1"/>
    </source>
</evidence>
<dbReference type="Gene3D" id="3.40.50.1820">
    <property type="entry name" value="alpha/beta hydrolase"/>
    <property type="match status" value="1"/>
</dbReference>
<dbReference type="Pfam" id="PF00450">
    <property type="entry name" value="Peptidase_S10"/>
    <property type="match status" value="1"/>
</dbReference>
<protein>
    <submittedName>
        <fullName evidence="3">Uncharacterized protein</fullName>
    </submittedName>
</protein>
<evidence type="ECO:0000313" key="4">
    <source>
        <dbReference type="Proteomes" id="UP000000763"/>
    </source>
</evidence>
<organism evidence="3 4">
    <name type="scientific">Oryza sativa subsp. japonica</name>
    <name type="common">Rice</name>
    <dbReference type="NCBI Taxonomy" id="39947"/>
    <lineage>
        <taxon>Eukaryota</taxon>
        <taxon>Viridiplantae</taxon>
        <taxon>Streptophyta</taxon>
        <taxon>Embryophyta</taxon>
        <taxon>Tracheophyta</taxon>
        <taxon>Spermatophyta</taxon>
        <taxon>Magnoliopsida</taxon>
        <taxon>Liliopsida</taxon>
        <taxon>Poales</taxon>
        <taxon>Poaceae</taxon>
        <taxon>BOP clade</taxon>
        <taxon>Oryzoideae</taxon>
        <taxon>Oryzeae</taxon>
        <taxon>Oryzinae</taxon>
        <taxon>Oryza</taxon>
        <taxon>Oryza sativa</taxon>
    </lineage>
</organism>
<sequence>MPEISVEAAKMKTHRFPNLIAAANRGPGLGRGVLDHLRQISRVRRWSRREELVGEILGDERATATWFCLTTEIPVVSSIVDGVNPSLDSVELSGVYSLPSRTGSRCYRSSSAAAAPAAVMGATIHREEHTQGQIRRSPHQRVNQSINASILLEHDGSSHCNGDGNEAGGGGVHEGASGVAGRRRGGGRGSRRGSGQRSHLRRRDGGRSPGLCGGCDGRGKATAALAAGCRAQAGRLPPLLESEEEETCAPPPLAQRWPCLLVNPVRRHGGARPVPRQERRRDAQREDEVATSVIAPRRADLAPLLSEAVMPFPTMSTGRGKRRKEKEKKKEREGAIRVKRGEKIFKIARLPLTPSSPIRNNKSFVAAGKVAGGGDRAPGAADGAEADVQRWLLHRTVLAGGSSAMPRAARWRSRSGGATHAPGRLPGQTAWLAIVEGVAGRRVACGANDSAGGAWEPGGGPHGDAARAAEQPGLRTIRWVCVMVDEVTGRALFYYLAKANGGSATSSKGPLLLWLNGGLGCSSLGYGTIEELGLFRVKSDGEMLSARMRWPPVSSHHVALTSPHCSSEVTMPFPTMSTGRGKE</sequence>
<feature type="compositionally biased region" description="Basic and acidic residues" evidence="2">
    <location>
        <begin position="275"/>
        <end position="288"/>
    </location>
</feature>
<evidence type="ECO:0000256" key="2">
    <source>
        <dbReference type="SAM" id="MobiDB-lite"/>
    </source>
</evidence>
<dbReference type="Proteomes" id="UP000000763">
    <property type="component" value="Chromosome 6"/>
</dbReference>
<dbReference type="GO" id="GO:0004185">
    <property type="term" value="F:serine-type carboxypeptidase activity"/>
    <property type="evidence" value="ECO:0007669"/>
    <property type="project" value="InterPro"/>
</dbReference>
<feature type="region of interest" description="Disordered" evidence="2">
    <location>
        <begin position="266"/>
        <end position="289"/>
    </location>
</feature>
<dbReference type="InterPro" id="IPR001563">
    <property type="entry name" value="Peptidase_S10"/>
</dbReference>
<dbReference type="InterPro" id="IPR029058">
    <property type="entry name" value="AB_hydrolase_fold"/>
</dbReference>
<dbReference type="MEROPS" id="S10.A29"/>
<accession>Q67VG9</accession>
<dbReference type="GO" id="GO:0006508">
    <property type="term" value="P:proteolysis"/>
    <property type="evidence" value="ECO:0007669"/>
    <property type="project" value="InterPro"/>
</dbReference>
<comment type="similarity">
    <text evidence="1">Belongs to the peptidase S10 family.</text>
</comment>
<dbReference type="EMBL" id="AP004862">
    <property type="protein sequence ID" value="BAD37850.1"/>
    <property type="molecule type" value="Genomic_DNA"/>
</dbReference>